<gene>
    <name evidence="2" type="ORF">Pme01_04950</name>
</gene>
<protein>
    <recommendedName>
        <fullName evidence="4">Nitrate/nitrite sensing protein domain-containing protein</fullName>
    </recommendedName>
</protein>
<evidence type="ECO:0000313" key="2">
    <source>
        <dbReference type="EMBL" id="GII20898.1"/>
    </source>
</evidence>
<feature type="transmembrane region" description="Helical" evidence="1">
    <location>
        <begin position="21"/>
        <end position="39"/>
    </location>
</feature>
<keyword evidence="1" id="KW-0812">Transmembrane</keyword>
<organism evidence="2 3">
    <name type="scientific">Planosporangium mesophilum</name>
    <dbReference type="NCBI Taxonomy" id="689768"/>
    <lineage>
        <taxon>Bacteria</taxon>
        <taxon>Bacillati</taxon>
        <taxon>Actinomycetota</taxon>
        <taxon>Actinomycetes</taxon>
        <taxon>Micromonosporales</taxon>
        <taxon>Micromonosporaceae</taxon>
        <taxon>Planosporangium</taxon>
    </lineage>
</organism>
<reference evidence="2" key="1">
    <citation type="submission" date="2021-01" db="EMBL/GenBank/DDBJ databases">
        <title>Whole genome shotgun sequence of Planosporangium mesophilum NBRC 109066.</title>
        <authorList>
            <person name="Komaki H."/>
            <person name="Tamura T."/>
        </authorList>
    </citation>
    <scope>NUCLEOTIDE SEQUENCE</scope>
    <source>
        <strain evidence="2">NBRC 109066</strain>
    </source>
</reference>
<keyword evidence="1" id="KW-1133">Transmembrane helix</keyword>
<accession>A0A8J3X1G0</accession>
<evidence type="ECO:0000313" key="3">
    <source>
        <dbReference type="Proteomes" id="UP000599074"/>
    </source>
</evidence>
<evidence type="ECO:0008006" key="4">
    <source>
        <dbReference type="Google" id="ProtNLM"/>
    </source>
</evidence>
<dbReference type="AlphaFoldDB" id="A0A8J3X1G0"/>
<dbReference type="RefSeq" id="WP_168112860.1">
    <property type="nucleotide sequence ID" value="NZ_BOON01000005.1"/>
</dbReference>
<proteinExistence type="predicted"/>
<feature type="transmembrane region" description="Helical" evidence="1">
    <location>
        <begin position="312"/>
        <end position="332"/>
    </location>
</feature>
<dbReference type="EMBL" id="BOON01000005">
    <property type="protein sequence ID" value="GII20898.1"/>
    <property type="molecule type" value="Genomic_DNA"/>
</dbReference>
<name>A0A8J3X1G0_9ACTN</name>
<sequence>MSNRIHAAVPRRWGSHVLSRLAVVVAAGALFVFVMAQSWSVTSGGLSDVEAERHGVAYLQPLVQLVGELTDAQSAAVRGTQPNATQIDAAVTAVDGVDDTHGDALGAHRRWSELRGRIATLMGQRLGGEQAYAAYSSVVALAVDLIHKIGDTSRLVPDPQLDTYYLADATLLRVPDVLVGAGRAADLAVIADRSPSEGAQTRVSVARYQVSVASEQLNTSLHKALDHRTADGTAAAMGPNLAGQLDAFTSAVDAFVPPAMWLQSLTRVDTATLTSGAERVRQQTRPLAGAGLAELDSLLRERQDRLSIRQTWTMLGAGVGLLLLGALLSLLLPARPQPVLAESSVGLGGVPGNGLGAGFGLGAGAEAGAPERLGMTHPGMAMAHPPDPTAAEELLHVGRAVRAHRREQVGDVR</sequence>
<evidence type="ECO:0000256" key="1">
    <source>
        <dbReference type="SAM" id="Phobius"/>
    </source>
</evidence>
<comment type="caution">
    <text evidence="2">The sequence shown here is derived from an EMBL/GenBank/DDBJ whole genome shotgun (WGS) entry which is preliminary data.</text>
</comment>
<dbReference type="Proteomes" id="UP000599074">
    <property type="component" value="Unassembled WGS sequence"/>
</dbReference>
<keyword evidence="1" id="KW-0472">Membrane</keyword>
<keyword evidence="3" id="KW-1185">Reference proteome</keyword>